<name>A0A026WDE2_OOCBI</name>
<organism evidence="1 2">
    <name type="scientific">Ooceraea biroi</name>
    <name type="common">Clonal raider ant</name>
    <name type="synonym">Cerapachys biroi</name>
    <dbReference type="NCBI Taxonomy" id="2015173"/>
    <lineage>
        <taxon>Eukaryota</taxon>
        <taxon>Metazoa</taxon>
        <taxon>Ecdysozoa</taxon>
        <taxon>Arthropoda</taxon>
        <taxon>Hexapoda</taxon>
        <taxon>Insecta</taxon>
        <taxon>Pterygota</taxon>
        <taxon>Neoptera</taxon>
        <taxon>Endopterygota</taxon>
        <taxon>Hymenoptera</taxon>
        <taxon>Apocrita</taxon>
        <taxon>Aculeata</taxon>
        <taxon>Formicoidea</taxon>
        <taxon>Formicidae</taxon>
        <taxon>Dorylinae</taxon>
        <taxon>Ooceraea</taxon>
    </lineage>
</organism>
<dbReference type="AlphaFoldDB" id="A0A026WDE2"/>
<protein>
    <submittedName>
        <fullName evidence="1">Uncharacterized protein</fullName>
    </submittedName>
</protein>
<evidence type="ECO:0000313" key="2">
    <source>
        <dbReference type="Proteomes" id="UP000053097"/>
    </source>
</evidence>
<accession>A0A026WDE2</accession>
<proteinExistence type="predicted"/>
<evidence type="ECO:0000313" key="1">
    <source>
        <dbReference type="EMBL" id="EZA53666.1"/>
    </source>
</evidence>
<gene>
    <name evidence="1" type="ORF">X777_06773</name>
</gene>
<dbReference type="Proteomes" id="UP000053097">
    <property type="component" value="Unassembled WGS sequence"/>
</dbReference>
<dbReference type="PROSITE" id="PS51257">
    <property type="entry name" value="PROKAR_LIPOPROTEIN"/>
    <property type="match status" value="1"/>
</dbReference>
<dbReference type="EMBL" id="KK107274">
    <property type="protein sequence ID" value="EZA53666.1"/>
    <property type="molecule type" value="Genomic_DNA"/>
</dbReference>
<keyword evidence="2" id="KW-1185">Reference proteome</keyword>
<reference evidence="1 2" key="1">
    <citation type="journal article" date="2014" name="Curr. Biol.">
        <title>The genome of the clonal raider ant Cerapachys biroi.</title>
        <authorList>
            <person name="Oxley P.R."/>
            <person name="Ji L."/>
            <person name="Fetter-Pruneda I."/>
            <person name="McKenzie S.K."/>
            <person name="Li C."/>
            <person name="Hu H."/>
            <person name="Zhang G."/>
            <person name="Kronauer D.J."/>
        </authorList>
    </citation>
    <scope>NUCLEOTIDE SEQUENCE [LARGE SCALE GENOMIC DNA]</scope>
</reference>
<sequence>MRVTDTDTAEKCGTLNESFLNSIISLVYACIDYRNKREVRYEVVARERRGRVAVSEEERGERRIFGGFAVARRTRTLTQHKGRVLRIAARIVDPARGHTGPYIEGSRGSSRRRAYLPFSANDLRVCVCESGTLAALSRLCNLSRLRAHDAAWGIHNTDTRVSTLRDS</sequence>